<evidence type="ECO:0000313" key="2">
    <source>
        <dbReference type="Proteomes" id="UP000832011"/>
    </source>
</evidence>
<reference evidence="1 2" key="1">
    <citation type="journal article" date="2022" name="Res Sq">
        <title>Evolution of multicellular longitudinally dividing oral cavity symbionts (Neisseriaceae).</title>
        <authorList>
            <person name="Nyongesa S."/>
            <person name="Weber P."/>
            <person name="Bernet E."/>
            <person name="Pullido F."/>
            <person name="Nieckarz M."/>
            <person name="Delaby M."/>
            <person name="Nieves C."/>
            <person name="Viehboeck T."/>
            <person name="Krause N."/>
            <person name="Rivera-Millot A."/>
            <person name="Nakamura A."/>
            <person name="Vischer N."/>
            <person name="VanNieuwenhze M."/>
            <person name="Brun Y."/>
            <person name="Cava F."/>
            <person name="Bulgheresi S."/>
            <person name="Veyrier F."/>
        </authorList>
    </citation>
    <scope>NUCLEOTIDE SEQUENCE [LARGE SCALE GENOMIC DNA]</scope>
    <source>
        <strain evidence="1 2">SN4</strain>
    </source>
</reference>
<protein>
    <submittedName>
        <fullName evidence="1">Uncharacterized protein</fullName>
    </submittedName>
</protein>
<dbReference type="Proteomes" id="UP000832011">
    <property type="component" value="Chromosome"/>
</dbReference>
<organism evidence="1 2">
    <name type="scientific">Vitreoscilla massiliensis</name>
    <dbReference type="NCBI Taxonomy" id="1689272"/>
    <lineage>
        <taxon>Bacteria</taxon>
        <taxon>Pseudomonadati</taxon>
        <taxon>Pseudomonadota</taxon>
        <taxon>Betaproteobacteria</taxon>
        <taxon>Neisseriales</taxon>
        <taxon>Neisseriaceae</taxon>
        <taxon>Vitreoscilla</taxon>
    </lineage>
</organism>
<dbReference type="EMBL" id="CP091511">
    <property type="protein sequence ID" value="UOO90048.1"/>
    <property type="molecule type" value="Genomic_DNA"/>
</dbReference>
<sequence length="68" mass="7801">MRPVNLLSGFTGRLSINYSYNISYIWIEKTTHLFEFDTVIVRAKSDLPDDVPFTQIDISQTGLFTNAE</sequence>
<proteinExistence type="predicted"/>
<keyword evidence="2" id="KW-1185">Reference proteome</keyword>
<gene>
    <name evidence="1" type="ORF">LVJ82_03400</name>
</gene>
<accession>A0ABY4E6P5</accession>
<evidence type="ECO:0000313" key="1">
    <source>
        <dbReference type="EMBL" id="UOO90048.1"/>
    </source>
</evidence>
<dbReference type="RefSeq" id="WP_244796789.1">
    <property type="nucleotide sequence ID" value="NZ_CP091511.1"/>
</dbReference>
<name>A0ABY4E6P5_9NEIS</name>